<dbReference type="CDD" id="cd19166">
    <property type="entry name" value="HemeO-bac"/>
    <property type="match status" value="1"/>
</dbReference>
<dbReference type="RefSeq" id="WP_269360359.1">
    <property type="nucleotide sequence ID" value="NZ_JAPWHE010000017.1"/>
</dbReference>
<dbReference type="SUPFAM" id="SSF48613">
    <property type="entry name" value="Heme oxygenase-like"/>
    <property type="match status" value="1"/>
</dbReference>
<dbReference type="EMBL" id="JAPWHE010000017">
    <property type="protein sequence ID" value="MCZ4331195.1"/>
    <property type="molecule type" value="Genomic_DNA"/>
</dbReference>
<organism evidence="1 2">
    <name type="scientific">Castellaniella denitrificans</name>
    <dbReference type="NCBI Taxonomy" id="56119"/>
    <lineage>
        <taxon>Bacteria</taxon>
        <taxon>Pseudomonadati</taxon>
        <taxon>Pseudomonadota</taxon>
        <taxon>Betaproteobacteria</taxon>
        <taxon>Burkholderiales</taxon>
        <taxon>Alcaligenaceae</taxon>
        <taxon>Castellaniella</taxon>
    </lineage>
</organism>
<accession>A0ABT4M788</accession>
<gene>
    <name evidence="1" type="ORF">O4H32_14690</name>
</gene>
<comment type="caution">
    <text evidence="1">The sequence shown here is derived from an EMBL/GenBank/DDBJ whole genome shotgun (WGS) entry which is preliminary data.</text>
</comment>
<sequence>MITKHTPENDLHAWLREQTRTRHQTLDRSPLLNALLQPGLDPDTYVRCLRHLHAAHASTEAWLAGLASHAPAALPAYQSRLPALREDIEQLTRHVPDAARETAAPARASDAAIQSKDTPGDGTVLPCWHDGIAAYLGIRYVLEGATQGARFITARLLKHCPLMLEKSRSYWDHQAHMSQHWHALLEYLRTEQRHIEPGALRQGADATFSHFIQVFSTHAHGTDRSCFH</sequence>
<protein>
    <submittedName>
        <fullName evidence="1">Biliverdin-producing heme oxygenase</fullName>
    </submittedName>
</protein>
<dbReference type="Gene3D" id="1.20.910.10">
    <property type="entry name" value="Heme oxygenase-like"/>
    <property type="match status" value="1"/>
</dbReference>
<evidence type="ECO:0000313" key="2">
    <source>
        <dbReference type="Proteomes" id="UP001068379"/>
    </source>
</evidence>
<dbReference type="Pfam" id="PF01126">
    <property type="entry name" value="Heme_oxygenase"/>
    <property type="match status" value="1"/>
</dbReference>
<dbReference type="InterPro" id="IPR016053">
    <property type="entry name" value="Haem_Oase-like"/>
</dbReference>
<dbReference type="Proteomes" id="UP001068379">
    <property type="component" value="Unassembled WGS sequence"/>
</dbReference>
<keyword evidence="2" id="KW-1185">Reference proteome</keyword>
<name>A0ABT4M788_9BURK</name>
<proteinExistence type="predicted"/>
<dbReference type="InterPro" id="IPR016084">
    <property type="entry name" value="Haem_Oase-like_multi-hlx"/>
</dbReference>
<reference evidence="1" key="1">
    <citation type="submission" date="2022-12" db="EMBL/GenBank/DDBJ databases">
        <title>Bacterial isolates from different developmental stages of Nematostella vectensis.</title>
        <authorList>
            <person name="Fraune S."/>
        </authorList>
    </citation>
    <scope>NUCLEOTIDE SEQUENCE</scope>
    <source>
        <strain evidence="1">G21619-S1</strain>
    </source>
</reference>
<evidence type="ECO:0000313" key="1">
    <source>
        <dbReference type="EMBL" id="MCZ4331195.1"/>
    </source>
</evidence>